<sequence length="328" mass="33605">MSGAAWLTRSIRLVLLVALPLGFALTVKHFLSLDNLYAIFQSFAFLGLLALGLSVTMIAGEFDLSVAAMATVAGLVTIKLVVLGPVAAVLCAVMVGTVIGIGNAVLLPWLQISSLVTTVGTMILLNGVGFWLAGGRVLSYDNFDVSDALDQTLLGIFSPRSLITILCFLLIAAFLQFTKLGRDIYASGGHRRAAIQSGARVGLALVVCFAISGAFAALAGSLISLSLATASATLDSTTLLQAAAAAIIGGVALGGGIGSPASVATGVLILTILNNGLGLLSASSTELLLVNGALLLIVVLLDGKAGQALMDLRRKTAQTKRRNVTWQG</sequence>
<feature type="transmembrane region" description="Helical" evidence="6">
    <location>
        <begin position="153"/>
        <end position="175"/>
    </location>
</feature>
<dbReference type="GO" id="GO:0022857">
    <property type="term" value="F:transmembrane transporter activity"/>
    <property type="evidence" value="ECO:0007669"/>
    <property type="project" value="InterPro"/>
</dbReference>
<dbReference type="GO" id="GO:0005886">
    <property type="term" value="C:plasma membrane"/>
    <property type="evidence" value="ECO:0007669"/>
    <property type="project" value="UniProtKB-SubCell"/>
</dbReference>
<comment type="subcellular location">
    <subcellularLocation>
        <location evidence="1">Cell membrane</location>
        <topology evidence="1">Multi-pass membrane protein</topology>
    </subcellularLocation>
</comment>
<proteinExistence type="predicted"/>
<feature type="transmembrane region" description="Helical" evidence="6">
    <location>
        <begin position="239"/>
        <end position="256"/>
    </location>
</feature>
<gene>
    <name evidence="7" type="ORF">ACELLULO517_25230</name>
</gene>
<feature type="transmembrane region" description="Helical" evidence="6">
    <location>
        <begin position="114"/>
        <end position="133"/>
    </location>
</feature>
<dbReference type="PANTHER" id="PTHR32196">
    <property type="entry name" value="ABC TRANSPORTER PERMEASE PROTEIN YPHD-RELATED-RELATED"/>
    <property type="match status" value="1"/>
</dbReference>
<dbReference type="InterPro" id="IPR001851">
    <property type="entry name" value="ABC_transp_permease"/>
</dbReference>
<keyword evidence="8" id="KW-1185">Reference proteome</keyword>
<dbReference type="RefSeq" id="WP_227310233.1">
    <property type="nucleotide sequence ID" value="NZ_JAESVA010000014.1"/>
</dbReference>
<organism evidence="7 8">
    <name type="scientific">Acidisoma cellulosilyticum</name>
    <dbReference type="NCBI Taxonomy" id="2802395"/>
    <lineage>
        <taxon>Bacteria</taxon>
        <taxon>Pseudomonadati</taxon>
        <taxon>Pseudomonadota</taxon>
        <taxon>Alphaproteobacteria</taxon>
        <taxon>Acetobacterales</taxon>
        <taxon>Acidocellaceae</taxon>
        <taxon>Acidisoma</taxon>
    </lineage>
</organism>
<reference evidence="7 8" key="1">
    <citation type="journal article" date="2021" name="Microorganisms">
        <title>Acidisoma silvae sp. nov. and Acidisomacellulosilytica sp. nov., Two Acidophilic Bacteria Isolated from Decaying Wood, Hydrolyzing Cellulose and Producing Poly-3-hydroxybutyrate.</title>
        <authorList>
            <person name="Mieszkin S."/>
            <person name="Pouder E."/>
            <person name="Uroz S."/>
            <person name="Simon-Colin C."/>
            <person name="Alain K."/>
        </authorList>
    </citation>
    <scope>NUCLEOTIDE SEQUENCE [LARGE SCALE GENOMIC DNA]</scope>
    <source>
        <strain evidence="7 8">HW T5.17</strain>
    </source>
</reference>
<dbReference type="AlphaFoldDB" id="A0A964E6H5"/>
<evidence type="ECO:0000256" key="1">
    <source>
        <dbReference type="ARBA" id="ARBA00004651"/>
    </source>
</evidence>
<feature type="transmembrane region" description="Helical" evidence="6">
    <location>
        <begin position="288"/>
        <end position="305"/>
    </location>
</feature>
<evidence type="ECO:0000313" key="7">
    <source>
        <dbReference type="EMBL" id="MCB8883576.1"/>
    </source>
</evidence>
<accession>A0A964E6H5</accession>
<name>A0A964E6H5_9PROT</name>
<protein>
    <submittedName>
        <fullName evidence="7">ABC transporter permease</fullName>
    </submittedName>
</protein>
<comment type="caution">
    <text evidence="7">The sequence shown here is derived from an EMBL/GenBank/DDBJ whole genome shotgun (WGS) entry which is preliminary data.</text>
</comment>
<evidence type="ECO:0000256" key="5">
    <source>
        <dbReference type="ARBA" id="ARBA00023136"/>
    </source>
</evidence>
<keyword evidence="2" id="KW-1003">Cell membrane</keyword>
<evidence type="ECO:0000256" key="3">
    <source>
        <dbReference type="ARBA" id="ARBA00022692"/>
    </source>
</evidence>
<dbReference type="Pfam" id="PF02653">
    <property type="entry name" value="BPD_transp_2"/>
    <property type="match status" value="1"/>
</dbReference>
<evidence type="ECO:0000256" key="4">
    <source>
        <dbReference type="ARBA" id="ARBA00022989"/>
    </source>
</evidence>
<evidence type="ECO:0000313" key="8">
    <source>
        <dbReference type="Proteomes" id="UP000721844"/>
    </source>
</evidence>
<dbReference type="EMBL" id="JAESVA010000014">
    <property type="protein sequence ID" value="MCB8883576.1"/>
    <property type="molecule type" value="Genomic_DNA"/>
</dbReference>
<keyword evidence="3 6" id="KW-0812">Transmembrane</keyword>
<feature type="transmembrane region" description="Helical" evidence="6">
    <location>
        <begin position="201"/>
        <end position="227"/>
    </location>
</feature>
<evidence type="ECO:0000256" key="2">
    <source>
        <dbReference type="ARBA" id="ARBA00022475"/>
    </source>
</evidence>
<feature type="transmembrane region" description="Helical" evidence="6">
    <location>
        <begin position="87"/>
        <end position="107"/>
    </location>
</feature>
<dbReference type="CDD" id="cd06579">
    <property type="entry name" value="TM_PBP1_transp_AraH_like"/>
    <property type="match status" value="1"/>
</dbReference>
<dbReference type="Proteomes" id="UP000721844">
    <property type="component" value="Unassembled WGS sequence"/>
</dbReference>
<keyword evidence="5 6" id="KW-0472">Membrane</keyword>
<evidence type="ECO:0000256" key="6">
    <source>
        <dbReference type="SAM" id="Phobius"/>
    </source>
</evidence>
<keyword evidence="4 6" id="KW-1133">Transmembrane helix</keyword>
<feature type="transmembrane region" description="Helical" evidence="6">
    <location>
        <begin position="36"/>
        <end position="55"/>
    </location>
</feature>